<feature type="region of interest" description="Disordered" evidence="6">
    <location>
        <begin position="396"/>
        <end position="418"/>
    </location>
</feature>
<dbReference type="InParanoid" id="A0A0H2SJ04"/>
<feature type="region of interest" description="Disordered" evidence="6">
    <location>
        <begin position="454"/>
        <end position="578"/>
    </location>
</feature>
<feature type="compositionally biased region" description="Acidic residues" evidence="6">
    <location>
        <begin position="498"/>
        <end position="513"/>
    </location>
</feature>
<feature type="compositionally biased region" description="Basic and acidic residues" evidence="6">
    <location>
        <begin position="652"/>
        <end position="665"/>
    </location>
</feature>
<dbReference type="InterPro" id="IPR039754">
    <property type="entry name" value="Esf1"/>
</dbReference>
<dbReference type="GO" id="GO:0006364">
    <property type="term" value="P:rRNA processing"/>
    <property type="evidence" value="ECO:0007669"/>
    <property type="project" value="InterPro"/>
</dbReference>
<dbReference type="GO" id="GO:0005730">
    <property type="term" value="C:nucleolus"/>
    <property type="evidence" value="ECO:0007669"/>
    <property type="project" value="UniProtKB-SubCell"/>
</dbReference>
<accession>A0A0H2SJ04</accession>
<feature type="compositionally biased region" description="Basic residues" evidence="6">
    <location>
        <begin position="554"/>
        <end position="565"/>
    </location>
</feature>
<dbReference type="STRING" id="27342.A0A0H2SJ04"/>
<reference evidence="9 10" key="1">
    <citation type="submission" date="2015-04" db="EMBL/GenBank/DDBJ databases">
        <title>Complete genome sequence of Schizopora paradoxa KUC8140, a cosmopolitan wood degrader in East Asia.</title>
        <authorList>
            <consortium name="DOE Joint Genome Institute"/>
            <person name="Min B."/>
            <person name="Park H."/>
            <person name="Jang Y."/>
            <person name="Kim J.-J."/>
            <person name="Kim K.H."/>
            <person name="Pangilinan J."/>
            <person name="Lipzen A."/>
            <person name="Riley R."/>
            <person name="Grigoriev I.V."/>
            <person name="Spatafora J.W."/>
            <person name="Choi I.-G."/>
        </authorList>
    </citation>
    <scope>NUCLEOTIDE SEQUENCE [LARGE SCALE GENOMIC DNA]</scope>
    <source>
        <strain evidence="9 10">KUC8140</strain>
    </source>
</reference>
<evidence type="ECO:0000256" key="3">
    <source>
        <dbReference type="ARBA" id="ARBA00023054"/>
    </source>
</evidence>
<dbReference type="EMBL" id="KQ085909">
    <property type="protein sequence ID" value="KLO17066.1"/>
    <property type="molecule type" value="Genomic_DNA"/>
</dbReference>
<feature type="compositionally biased region" description="Acidic residues" evidence="6">
    <location>
        <begin position="569"/>
        <end position="578"/>
    </location>
</feature>
<feature type="compositionally biased region" description="Basic and acidic residues" evidence="6">
    <location>
        <begin position="487"/>
        <end position="497"/>
    </location>
</feature>
<comment type="subcellular location">
    <subcellularLocation>
        <location evidence="1">Nucleus</location>
        <location evidence="1">Nucleolus</location>
    </subcellularLocation>
</comment>
<feature type="region of interest" description="Disordered" evidence="6">
    <location>
        <begin position="1"/>
        <end position="22"/>
    </location>
</feature>
<dbReference type="GO" id="GO:0003723">
    <property type="term" value="F:RNA binding"/>
    <property type="evidence" value="ECO:0007669"/>
    <property type="project" value="TreeGrafter"/>
</dbReference>
<keyword evidence="4" id="KW-0539">Nucleus</keyword>
<dbReference type="PANTHER" id="PTHR12202:SF0">
    <property type="entry name" value="ESF1 HOMOLOG"/>
    <property type="match status" value="1"/>
</dbReference>
<dbReference type="AlphaFoldDB" id="A0A0H2SJ04"/>
<feature type="region of interest" description="Disordered" evidence="6">
    <location>
        <begin position="616"/>
        <end position="672"/>
    </location>
</feature>
<feature type="domain" description="ESF1 RRM" evidence="8">
    <location>
        <begin position="173"/>
        <end position="342"/>
    </location>
</feature>
<gene>
    <name evidence="9" type="ORF">SCHPADRAFT_913851</name>
</gene>
<evidence type="ECO:0000256" key="6">
    <source>
        <dbReference type="SAM" id="MobiDB-lite"/>
    </source>
</evidence>
<dbReference type="InterPro" id="IPR012580">
    <property type="entry name" value="NUC153"/>
</dbReference>
<dbReference type="Proteomes" id="UP000053477">
    <property type="component" value="Unassembled WGS sequence"/>
</dbReference>
<evidence type="ECO:0000256" key="1">
    <source>
        <dbReference type="ARBA" id="ARBA00004604"/>
    </source>
</evidence>
<evidence type="ECO:0000259" key="7">
    <source>
        <dbReference type="Pfam" id="PF08159"/>
    </source>
</evidence>
<dbReference type="InterPro" id="IPR056750">
    <property type="entry name" value="RRM_ESF1"/>
</dbReference>
<evidence type="ECO:0000313" key="9">
    <source>
        <dbReference type="EMBL" id="KLO17066.1"/>
    </source>
</evidence>
<feature type="compositionally biased region" description="Acidic residues" evidence="6">
    <location>
        <begin position="98"/>
        <end position="114"/>
    </location>
</feature>
<dbReference type="Pfam" id="PF08159">
    <property type="entry name" value="NUC153"/>
    <property type="match status" value="1"/>
</dbReference>
<dbReference type="FunCoup" id="A0A0H2SJ04">
    <property type="interactions" value="642"/>
</dbReference>
<sequence>MSDPRFARLRTDPRFRKPKKSKTKVVVDERFKSIFDGDEKGKKNKSAARRVDKYGRKVSDAQEKDNLKRLYHLDDEKDPESGPSKLDYARGEVLLESSSEEEDDDADASEESGDDDVHLHRHTPKLKALQDLEELEVDLNEDDETLAELDAQVAAYNRDNPEEEGDGRDGSATHRIAVVNLDWDHVRASHLYKICSSLARVAHAEFNLKVAGRSSSTSTNAIRGKVINVRVYPSEFGKTRMKREEVEGPPKELFQSEKSNANGGTVIEEDDGKGYNEEALRKYQLERLRYYYAIISCDTPETAAYIVSELDGTELERSANVFDLSFVPDEMTFDDEFRDEATSSADIDGPSFKGLDFSTDALRHSKVRLRWDEDDAERDKVTRRALTRQEIDEGNFNALIASSSESESDTGSHPMKGDRDKLRKLLLNNDDDQLPEGWGEHDEDETGEGNIEITFRPALSGGVENEEETTLEKYKRKQKEKRKKKKEGVDIKPKETGDGEVEKDDFFGDDSDAGEDKTERREATRAELELVAAPDDNTVQHFDMNAIIKEEKRKGKKGKKGHRKASQADQDDTQDDFQLDVTDSRFKAIHEDPNFAIDPSNPHYKKTKGMSAILEERTKRQKVRHETDNTASETKFAMRESNPTASLQKLVESVKRKSSQKDGKGSGKRKRS</sequence>
<evidence type="ECO:0000256" key="5">
    <source>
        <dbReference type="SAM" id="Coils"/>
    </source>
</evidence>
<feature type="coiled-coil region" evidence="5">
    <location>
        <begin position="132"/>
        <end position="159"/>
    </location>
</feature>
<feature type="compositionally biased region" description="Basic residues" evidence="6">
    <location>
        <begin position="474"/>
        <end position="486"/>
    </location>
</feature>
<dbReference type="OrthoDB" id="431825at2759"/>
<keyword evidence="3 5" id="KW-0175">Coiled coil</keyword>
<evidence type="ECO:0000259" key="8">
    <source>
        <dbReference type="Pfam" id="PF25121"/>
    </source>
</evidence>
<organism evidence="9 10">
    <name type="scientific">Schizopora paradoxa</name>
    <dbReference type="NCBI Taxonomy" id="27342"/>
    <lineage>
        <taxon>Eukaryota</taxon>
        <taxon>Fungi</taxon>
        <taxon>Dikarya</taxon>
        <taxon>Basidiomycota</taxon>
        <taxon>Agaricomycotina</taxon>
        <taxon>Agaricomycetes</taxon>
        <taxon>Hymenochaetales</taxon>
        <taxon>Schizoporaceae</taxon>
        <taxon>Schizopora</taxon>
    </lineage>
</organism>
<proteinExistence type="inferred from homology"/>
<feature type="domain" description="NUC153" evidence="7">
    <location>
        <begin position="583"/>
        <end position="610"/>
    </location>
</feature>
<comment type="similarity">
    <text evidence="2">Belongs to the ESF1 family.</text>
</comment>
<evidence type="ECO:0000256" key="2">
    <source>
        <dbReference type="ARBA" id="ARBA00009087"/>
    </source>
</evidence>
<feature type="compositionally biased region" description="Basic and acidic residues" evidence="6">
    <location>
        <begin position="1"/>
        <end position="15"/>
    </location>
</feature>
<feature type="compositionally biased region" description="Basic and acidic residues" evidence="6">
    <location>
        <begin position="616"/>
        <end position="628"/>
    </location>
</feature>
<protein>
    <submittedName>
        <fullName evidence="9">Uncharacterized protein</fullName>
    </submittedName>
</protein>
<feature type="compositionally biased region" description="Basic and acidic residues" evidence="6">
    <location>
        <begin position="514"/>
        <end position="528"/>
    </location>
</feature>
<keyword evidence="10" id="KW-1185">Reference proteome</keyword>
<dbReference type="Pfam" id="PF25121">
    <property type="entry name" value="RRM_ESF1"/>
    <property type="match status" value="1"/>
</dbReference>
<evidence type="ECO:0000256" key="4">
    <source>
        <dbReference type="ARBA" id="ARBA00023242"/>
    </source>
</evidence>
<evidence type="ECO:0000313" key="10">
    <source>
        <dbReference type="Proteomes" id="UP000053477"/>
    </source>
</evidence>
<feature type="region of interest" description="Disordered" evidence="6">
    <location>
        <begin position="36"/>
        <end position="119"/>
    </location>
</feature>
<feature type="region of interest" description="Disordered" evidence="6">
    <location>
        <begin position="430"/>
        <end position="449"/>
    </location>
</feature>
<feature type="compositionally biased region" description="Basic and acidic residues" evidence="6">
    <location>
        <begin position="49"/>
        <end position="75"/>
    </location>
</feature>
<name>A0A0H2SJ04_9AGAM</name>
<dbReference type="PANTHER" id="PTHR12202">
    <property type="entry name" value="ESF1 HOMOLOG"/>
    <property type="match status" value="1"/>
</dbReference>